<comment type="caution">
    <text evidence="2">The sequence shown here is derived from an EMBL/GenBank/DDBJ whole genome shotgun (WGS) entry which is preliminary data.</text>
</comment>
<reference evidence="3" key="1">
    <citation type="journal article" date="2019" name="Int. J. Syst. Evol. Microbiol.">
        <title>The Global Catalogue of Microorganisms (GCM) 10K type strain sequencing project: providing services to taxonomists for standard genome sequencing and annotation.</title>
        <authorList>
            <consortium name="The Broad Institute Genomics Platform"/>
            <consortium name="The Broad Institute Genome Sequencing Center for Infectious Disease"/>
            <person name="Wu L."/>
            <person name="Ma J."/>
        </authorList>
    </citation>
    <scope>NUCLEOTIDE SEQUENCE [LARGE SCALE GENOMIC DNA]</scope>
    <source>
        <strain evidence="3">JCM 17106</strain>
    </source>
</reference>
<keyword evidence="3" id="KW-1185">Reference proteome</keyword>
<dbReference type="EMBL" id="BAABCW010000009">
    <property type="protein sequence ID" value="GAA3509961.1"/>
    <property type="molecule type" value="Genomic_DNA"/>
</dbReference>
<dbReference type="Gene3D" id="2.60.120.10">
    <property type="entry name" value="Jelly Rolls"/>
    <property type="match status" value="1"/>
</dbReference>
<gene>
    <name evidence="2" type="ORF">GCM10022393_23660</name>
</gene>
<evidence type="ECO:0000313" key="2">
    <source>
        <dbReference type="EMBL" id="GAA3509961.1"/>
    </source>
</evidence>
<dbReference type="InterPro" id="IPR000595">
    <property type="entry name" value="cNMP-bd_dom"/>
</dbReference>
<accession>A0ABP6UKM9</accession>
<dbReference type="SUPFAM" id="SSF51206">
    <property type="entry name" value="cAMP-binding domain-like"/>
    <property type="match status" value="1"/>
</dbReference>
<dbReference type="PROSITE" id="PS50042">
    <property type="entry name" value="CNMP_BINDING_3"/>
    <property type="match status" value="1"/>
</dbReference>
<dbReference type="InterPro" id="IPR018490">
    <property type="entry name" value="cNMP-bd_dom_sf"/>
</dbReference>
<evidence type="ECO:0000259" key="1">
    <source>
        <dbReference type="PROSITE" id="PS50042"/>
    </source>
</evidence>
<dbReference type="Pfam" id="PF00027">
    <property type="entry name" value="cNMP_binding"/>
    <property type="match status" value="1"/>
</dbReference>
<protein>
    <recommendedName>
        <fullName evidence="1">Cyclic nucleotide-binding domain-containing protein</fullName>
    </recommendedName>
</protein>
<feature type="domain" description="Cyclic nucleotide-binding" evidence="1">
    <location>
        <begin position="12"/>
        <end position="116"/>
    </location>
</feature>
<dbReference type="InterPro" id="IPR014710">
    <property type="entry name" value="RmlC-like_jellyroll"/>
</dbReference>
<sequence length="192" mass="21984">MKHLLEHFIRSVVFNHNEKEIGAILNIFETKVFEKGDVFKQSYTISKKLGFITSGSVKVLITHKNGSITTANILQENKFMIDLISIKTHKPTAVSIEFLETSSVLVTSVVAMDRLLKQNLTFNILIREHISEIVVALGKRHLLFLTSDSRERYQFILNNYPTLMKKFPLRLIASMIGITPTQLSRVRKNIKN</sequence>
<dbReference type="Proteomes" id="UP001500459">
    <property type="component" value="Unassembled WGS sequence"/>
</dbReference>
<proteinExistence type="predicted"/>
<name>A0ABP6UKM9_9FLAO</name>
<evidence type="ECO:0000313" key="3">
    <source>
        <dbReference type="Proteomes" id="UP001500459"/>
    </source>
</evidence>
<organism evidence="2 3">
    <name type="scientific">Aquimarina addita</name>
    <dbReference type="NCBI Taxonomy" id="870485"/>
    <lineage>
        <taxon>Bacteria</taxon>
        <taxon>Pseudomonadati</taxon>
        <taxon>Bacteroidota</taxon>
        <taxon>Flavobacteriia</taxon>
        <taxon>Flavobacteriales</taxon>
        <taxon>Flavobacteriaceae</taxon>
        <taxon>Aquimarina</taxon>
    </lineage>
</organism>
<dbReference type="RefSeq" id="WP_344927638.1">
    <property type="nucleotide sequence ID" value="NZ_BAABCW010000009.1"/>
</dbReference>